<proteinExistence type="predicted"/>
<name>B5Y4Q3_PHATC</name>
<dbReference type="Proteomes" id="UP000000759">
    <property type="component" value="Chromosome 3"/>
</dbReference>
<sequence>MDADSTKRRASLKRSRVAIDFPHGRTSAKKQTVAKPDNAQCSYVPVFDEPNQHLKALSSQNFCSMRKPSSPSSLSRTKNNASCHHMENAHDRKWALSFEKLSEYKSRHGDTLVPKDYISGGVPLGNWVRRQRYLQTAKLKGSKTPLTQSRIEKLNSLGFDWDTVSKRVFVRWEENFERLIKYKETHGDTRVPSNYRIDDVNLGNWVRSQRAAYSMKTRGKSVVMNDERIYKLNSIGFQWDLQSRLSGCCIGGFTELPSLADQTIKELEVVFLQNLDREILTAEEVHFMEKLEKAIIIEEEKSLLQRIDEEVTKAEVCLLDETPRVPKRTFTRVGRSSELMNGSHSPAIQNDSQLYTTMAVDSATLYFPKHLKGNILISREEFNSELLLAFKKECTELLDGFTTSMQVCQAQSDTWKLTVQGQPEALQKLSQILKAWIHNKINAFNYLLLVSEGREVEVQMKCTAQIEAKLVETAWNTNGVKKQGLLIQALSSKGQLGKALGEQGTSCGAAVVSIEKQECSSIAQFKDLVKNTGVNNASYKLQLMLHPESFQVVEHEGGMMNTAESHYGIVENFKFVNQDTPSGSRRKAICPSTASATSGSYERKEYVFKFPSGEKLGFYCKNDRSGKSPVCRICSVCPNSITAKDSRVLRGTIVVWASVGNGDRCAVSKWQDLAILYTQASQGPADLNIWFVNRHEGKFDHDGSRLLDSKDWTDTGIWRGKEKAGWAGGDQTHCCENLDPRSGTDRDANSSLRPVALACRQEELESSEDEQWFLLDHMPSIREHVRLHPALKKAGSAKKGKTISFDRKLYQVRKFVRDSRTCEFYVQRKFQASPVASPSYTIQVGSSISFESKILQAIKKHSFKELIQVLQNGAFAANRSVAFLDTARRELRLAVESMKLENSEYCGNPRNSLVRRRDLDLKHTVLKVYISAAHTYGHARGLRNWSRFELLVKSIENLRLSPSLLRGQGESFISAKLSAIFPDSSSSEQLAPLPHRPLSNLVEYGNEFSSSYFLNHNASIAAGRCLVIEIQMNPSEASGSFRLGSMNVEVAELQANCPRDGSWWNVSKQILTGPHLEDGVVHINARRVAVDPEYIKAKRRDGCIRLKTTCDWACKFNDSLSPIERAGGVLDLHVPVFGGASLLHTAILLQDSHLVRKLLDLGLDPGTKSQIGSPMSLAFNLIENITHASKNNGMSGGETHHNHAEPGDRAENDRAAALARISKMLSSRNEQSNIRRDGAGLLQREGASLGLPSSTHSTISVSTLTPKLPTLPDTNWLLEPTFVRHICRYNEGATCRLGQRCAFIHIKASLGENLVSTLARMQKSGAEDEGSLQYFRKNLKVISRQDSSNCIWYTAGFSTVARFRTSNQQIFYAEGGPGVLSQQGVTWYRDRKSAVESLARVFKIFRESTRIKNQES</sequence>
<feature type="domain" description="C3H1-type" evidence="4">
    <location>
        <begin position="1286"/>
        <end position="1308"/>
    </location>
</feature>
<keyword evidence="2" id="KW-0862">Zinc</keyword>
<gene>
    <name evidence="5" type="ORF">PHATR_43902</name>
</gene>
<evidence type="ECO:0000256" key="3">
    <source>
        <dbReference type="SAM" id="MobiDB-lite"/>
    </source>
</evidence>
<dbReference type="Gene3D" id="6.10.140.530">
    <property type="match status" value="2"/>
</dbReference>
<protein>
    <recommendedName>
        <fullName evidence="4">C3H1-type domain-containing protein</fullName>
    </recommendedName>
</protein>
<feature type="repeat" description="ANK" evidence="1">
    <location>
        <begin position="1138"/>
        <end position="1170"/>
    </location>
</feature>
<evidence type="ECO:0000256" key="1">
    <source>
        <dbReference type="PROSITE-ProRule" id="PRU00023"/>
    </source>
</evidence>
<evidence type="ECO:0000313" key="5">
    <source>
        <dbReference type="EMBL" id="ACI65803.1"/>
    </source>
</evidence>
<dbReference type="InterPro" id="IPR002110">
    <property type="entry name" value="Ankyrin_rpt"/>
</dbReference>
<dbReference type="InParanoid" id="B5Y4Q3"/>
<keyword evidence="1" id="KW-0040">ANK repeat</keyword>
<dbReference type="PROSITE" id="PS50103">
    <property type="entry name" value="ZF_C3H1"/>
    <property type="match status" value="1"/>
</dbReference>
<dbReference type="PANTHER" id="PTHR33418">
    <property type="entry name" value="HELICASE-ASSOCIATED"/>
    <property type="match status" value="1"/>
</dbReference>
<dbReference type="Pfam" id="PF03457">
    <property type="entry name" value="HA"/>
    <property type="match status" value="2"/>
</dbReference>
<reference evidence="5 6" key="1">
    <citation type="journal article" date="2008" name="Nature">
        <title>The Phaeodactylum genome reveals the evolutionary history of diatom genomes.</title>
        <authorList>
            <person name="Bowler C."/>
            <person name="Allen A.E."/>
            <person name="Badger J.H."/>
            <person name="Grimwood J."/>
            <person name="Jabbari K."/>
            <person name="Kuo A."/>
            <person name="Maheswari U."/>
            <person name="Martens C."/>
            <person name="Maumus F."/>
            <person name="Otillar R.P."/>
            <person name="Rayko E."/>
            <person name="Salamov A."/>
            <person name="Vandepoele K."/>
            <person name="Beszteri B."/>
            <person name="Gruber A."/>
            <person name="Heijde M."/>
            <person name="Katinka M."/>
            <person name="Mock T."/>
            <person name="Valentin K."/>
            <person name="Verret F."/>
            <person name="Berges J.A."/>
            <person name="Brownlee C."/>
            <person name="Cadoret J.P."/>
            <person name="Chiovitti A."/>
            <person name="Choi C.J."/>
            <person name="Coesel S."/>
            <person name="De Martino A."/>
            <person name="Detter J.C."/>
            <person name="Durkin C."/>
            <person name="Falciatore A."/>
            <person name="Fournet J."/>
            <person name="Haruta M."/>
            <person name="Huysman M.J."/>
            <person name="Jenkins B.D."/>
            <person name="Jiroutova K."/>
            <person name="Jorgensen R.E."/>
            <person name="Joubert Y."/>
            <person name="Kaplan A."/>
            <person name="Kroger N."/>
            <person name="Kroth P.G."/>
            <person name="La Roche J."/>
            <person name="Lindquist E."/>
            <person name="Lommer M."/>
            <person name="Martin-Jezequel V."/>
            <person name="Lopez P.J."/>
            <person name="Lucas S."/>
            <person name="Mangogna M."/>
            <person name="McGinnis K."/>
            <person name="Medlin L.K."/>
            <person name="Montsant A."/>
            <person name="Oudot-Le Secq M.P."/>
            <person name="Napoli C."/>
            <person name="Obornik M."/>
            <person name="Parker M.S."/>
            <person name="Petit J.L."/>
            <person name="Porcel B.M."/>
            <person name="Poulsen N."/>
            <person name="Robison M."/>
            <person name="Rychlewski L."/>
            <person name="Rynearson T.A."/>
            <person name="Schmutz J."/>
            <person name="Shapiro H."/>
            <person name="Siaut M."/>
            <person name="Stanley M."/>
            <person name="Sussman M.R."/>
            <person name="Taylor A.R."/>
            <person name="Vardi A."/>
            <person name="von Dassow P."/>
            <person name="Vyverman W."/>
            <person name="Willis A."/>
            <person name="Wyrwicz L.S."/>
            <person name="Rokhsar D.S."/>
            <person name="Weissenbach J."/>
            <person name="Armbrust E.V."/>
            <person name="Green B.R."/>
            <person name="Van de Peer Y."/>
            <person name="Grigoriev I.V."/>
        </authorList>
    </citation>
    <scope>NUCLEOTIDE SEQUENCE [LARGE SCALE GENOMIC DNA]</scope>
    <source>
        <strain evidence="5 6">CCAP 1055/1</strain>
    </source>
</reference>
<feature type="zinc finger region" description="C3H1-type" evidence="2">
    <location>
        <begin position="1286"/>
        <end position="1308"/>
    </location>
</feature>
<dbReference type="InterPro" id="IPR000571">
    <property type="entry name" value="Znf_CCCH"/>
</dbReference>
<dbReference type="HOGENOM" id="CLU_259082_0_0_1"/>
<dbReference type="PROSITE" id="PS50088">
    <property type="entry name" value="ANK_REPEAT"/>
    <property type="match status" value="1"/>
</dbReference>
<dbReference type="InterPro" id="IPR005114">
    <property type="entry name" value="Helicase_assoc"/>
</dbReference>
<evidence type="ECO:0000256" key="2">
    <source>
        <dbReference type="PROSITE-ProRule" id="PRU00723"/>
    </source>
</evidence>
<dbReference type="KEGG" id="pti:PHATR_43902"/>
<dbReference type="OrthoDB" id="57210at2759"/>
<evidence type="ECO:0000259" key="4">
    <source>
        <dbReference type="PROSITE" id="PS50103"/>
    </source>
</evidence>
<evidence type="ECO:0000313" key="6">
    <source>
        <dbReference type="Proteomes" id="UP000000759"/>
    </source>
</evidence>
<accession>B5Y4Q3</accession>
<dbReference type="GeneID" id="7204351"/>
<keyword evidence="6" id="KW-1185">Reference proteome</keyword>
<reference evidence="6" key="2">
    <citation type="submission" date="2008-08" db="EMBL/GenBank/DDBJ databases">
        <authorList>
            <consortium name="Diatom Consortium"/>
            <person name="Grigoriev I."/>
            <person name="Grimwood J."/>
            <person name="Kuo A."/>
            <person name="Otillar R.P."/>
            <person name="Salamov A."/>
            <person name="Detter J.C."/>
            <person name="Lindquist E."/>
            <person name="Shapiro H."/>
            <person name="Lucas S."/>
            <person name="Glavina del Rio T."/>
            <person name="Pitluck S."/>
            <person name="Rokhsar D."/>
            <person name="Bowler C."/>
        </authorList>
    </citation>
    <scope>GENOME REANNOTATION</scope>
    <source>
        <strain evidence="6">CCAP 1055/1</strain>
    </source>
</reference>
<dbReference type="eggNOG" id="ENOG502R9AT">
    <property type="taxonomic scope" value="Eukaryota"/>
</dbReference>
<dbReference type="PaxDb" id="2850-Phatr43902"/>
<dbReference type="RefSeq" id="XP_002186333.1">
    <property type="nucleotide sequence ID" value="XM_002186297.1"/>
</dbReference>
<keyword evidence="2" id="KW-0479">Metal-binding</keyword>
<feature type="region of interest" description="Disordered" evidence="3">
    <location>
        <begin position="1190"/>
        <end position="1212"/>
    </location>
</feature>
<feature type="region of interest" description="Disordered" evidence="3">
    <location>
        <begin position="1"/>
        <end position="33"/>
    </location>
</feature>
<dbReference type="PANTHER" id="PTHR33418:SF1">
    <property type="entry name" value="HELICASE-ASSOCIATED DOMAIN-CONTAINING PROTEIN"/>
    <property type="match status" value="1"/>
</dbReference>
<feature type="compositionally biased region" description="Basic and acidic residues" evidence="3">
    <location>
        <begin position="1198"/>
        <end position="1212"/>
    </location>
</feature>
<organism evidence="5 6">
    <name type="scientific">Phaeodactylum tricornutum (strain CCAP 1055/1)</name>
    <dbReference type="NCBI Taxonomy" id="556484"/>
    <lineage>
        <taxon>Eukaryota</taxon>
        <taxon>Sar</taxon>
        <taxon>Stramenopiles</taxon>
        <taxon>Ochrophyta</taxon>
        <taxon>Bacillariophyta</taxon>
        <taxon>Bacillariophyceae</taxon>
        <taxon>Bacillariophycidae</taxon>
        <taxon>Naviculales</taxon>
        <taxon>Phaeodactylaceae</taxon>
        <taxon>Phaeodactylum</taxon>
    </lineage>
</organism>
<dbReference type="EMBL" id="CP001142">
    <property type="protein sequence ID" value="ACI65803.1"/>
    <property type="molecule type" value="Genomic_DNA"/>
</dbReference>
<keyword evidence="2" id="KW-0863">Zinc-finger</keyword>
<dbReference type="GO" id="GO:0008270">
    <property type="term" value="F:zinc ion binding"/>
    <property type="evidence" value="ECO:0007669"/>
    <property type="project" value="UniProtKB-KW"/>
</dbReference>